<dbReference type="AlphaFoldDB" id="A0A2M6YRT0"/>
<comment type="caution">
    <text evidence="2">The sequence shown here is derived from an EMBL/GenBank/DDBJ whole genome shotgun (WGS) entry which is preliminary data.</text>
</comment>
<protein>
    <recommendedName>
        <fullName evidence="1">DUF5667 domain-containing protein</fullName>
    </recommendedName>
</protein>
<name>A0A2M6YRT0_9BACT</name>
<proteinExistence type="predicted"/>
<accession>A0A2M6YRT0</accession>
<dbReference type="EMBL" id="PEWZ01000042">
    <property type="protein sequence ID" value="PIU36004.1"/>
    <property type="molecule type" value="Genomic_DNA"/>
</dbReference>
<organism evidence="2 3">
    <name type="scientific">Candidatus Shapirobacteria bacterium CG07_land_8_20_14_0_80_39_18</name>
    <dbReference type="NCBI Taxonomy" id="1974882"/>
    <lineage>
        <taxon>Bacteria</taxon>
        <taxon>Candidatus Shapironibacteriota</taxon>
    </lineage>
</organism>
<reference evidence="3" key="1">
    <citation type="submission" date="2017-09" db="EMBL/GenBank/DDBJ databases">
        <title>Depth-based differentiation of microbial function through sediment-hosted aquifers and enrichment of novel symbionts in the deep terrestrial subsurface.</title>
        <authorList>
            <person name="Probst A.J."/>
            <person name="Ladd B."/>
            <person name="Jarett J.K."/>
            <person name="Geller-Mcgrath D.E."/>
            <person name="Sieber C.M.K."/>
            <person name="Emerson J.B."/>
            <person name="Anantharaman K."/>
            <person name="Thomas B.C."/>
            <person name="Malmstrom R."/>
            <person name="Stieglmeier M."/>
            <person name="Klingl A."/>
            <person name="Woyke T."/>
            <person name="Ryan C.M."/>
            <person name="Banfield J.F."/>
        </authorList>
    </citation>
    <scope>NUCLEOTIDE SEQUENCE [LARGE SCALE GENOMIC DNA]</scope>
</reference>
<dbReference type="Proteomes" id="UP000229502">
    <property type="component" value="Unassembled WGS sequence"/>
</dbReference>
<evidence type="ECO:0000313" key="3">
    <source>
        <dbReference type="Proteomes" id="UP000229502"/>
    </source>
</evidence>
<dbReference type="Pfam" id="PF18915">
    <property type="entry name" value="DUF5667"/>
    <property type="match status" value="1"/>
</dbReference>
<feature type="domain" description="DUF5667" evidence="1">
    <location>
        <begin position="71"/>
        <end position="162"/>
    </location>
</feature>
<gene>
    <name evidence="2" type="ORF">COT03_00750</name>
</gene>
<evidence type="ECO:0000259" key="1">
    <source>
        <dbReference type="Pfam" id="PF18915"/>
    </source>
</evidence>
<sequence length="204" mass="22678">MLKKILPILIVFFFATGILLISLYQVTSFVRPSLAASSLKFYVSPPPQATSSSQATPSPEPKINYYLPYPGILPDNPFYKIKMLRDQIWLLLTSDPAKKAELLLLFADKRIGAGEVLIRGNKVSLGISTLIKGEKYFERAMAEVNKAKKKGVKVENVSAKLKSAPLKYEEVLTNLKESVSPEGRPALEDLLKLIRNLQEKASTL</sequence>
<evidence type="ECO:0000313" key="2">
    <source>
        <dbReference type="EMBL" id="PIU36004.1"/>
    </source>
</evidence>
<dbReference type="InterPro" id="IPR043725">
    <property type="entry name" value="DUF5667"/>
</dbReference>